<name>A0A834B5H1_9CHIR</name>
<dbReference type="GO" id="GO:0005814">
    <property type="term" value="C:centriole"/>
    <property type="evidence" value="ECO:0007669"/>
    <property type="project" value="TreeGrafter"/>
</dbReference>
<sequence>MDITLVRKELQELQNLYKQNSAHTAQQAELIQQLQLLNMDTQKVLRNQEDVHTAESISYQKLYNELHICFETTKSSEAMLRQSVVSLQDQLSQKEQENAKLKEKLQESQRAPYPLPQESDSDHSEQVFQRPSLSSLETLMVSQKSEIEYLQEKLKIANEKLSENRSPPNKSSSEKSVLTNTERKQKEPPVKRSRSLSPKSSFTDSEELKKLRKAERKIENLEKALQLKSQENDELRDAHEKRKERLQMLQTNYRAVKEQLKQWEEGSGMTEIRKIKRADPRQLQQEDSDAVWNELAYFKRENQELMLQKMNLQEELDKLKVRASIDKATIQELNTWIAEKKEEQLFSCGEDDGVKKSTPEKNGKEMLEQTLQKVIELENRLKSFEKRSRKLQEGNKKLTKENDFLKSLLKQQEENAEAREEELEQLQRGSKDVEKHKAGLQEKISELEREVTSLRRQVAETNRLKNENEEVMNSVEKLQHSADKAKSEMATTQVRSGQCDCKTTTTKVKFKTAKKKRSVGRYHTILNHSIKVMSNVFENLDKDKDWEDVSESSDSETHISQNLGTVVVETSQKISPMEDKRDQKEGDQTEDSQVQGKRIAQIYSNTDGKPPKDYFHYKNVKKPTFEKKTGNIQKSSHTAVPSRVNREKWKNVQKTRSNTVLLRERIISLQQQISVLQNAKKAAELSVKEYKEVNEKLLHQQQVSDQRFQTSRQTIKRLSLDLAELRKEKEGLLKKLESSSEITSLAEEVSQVTVPRIQVTSIGPSRSMDLEMKQLQCKLKNATNELTKQSSSMKSLKFELLAKEEHIKEMHEKMSRMERDITMKRHLIEDLKFRQKVNLESNESTNEMLENLEKKVKTLTEECSNKKVSIDSLKQRLSVAVKEKSQYEQMYQKTKEELEKKDLKLSLLVSKINETESAMAEIETAASKHLQGLALQSEQALEGAQKKLLIANDKVEEFTLFVKALVKELQIDVHTTRRQIRELKKMQRNKDAHKTSTHKAQTLAASILNISQADLEEILDTEDEVELERTKVDAENDKEWLLYIQKLLEGQLPFASYLLQAVLEKINEKKKLVEVYFTIVKDIR</sequence>
<accession>A0A834B5H1</accession>
<dbReference type="InterPro" id="IPR038810">
    <property type="entry name" value="CNTLN"/>
</dbReference>
<evidence type="ECO:0000256" key="1">
    <source>
        <dbReference type="SAM" id="Coils"/>
    </source>
</evidence>
<feature type="coiled-coil region" evidence="1">
    <location>
        <begin position="666"/>
        <end position="904"/>
    </location>
</feature>
<feature type="compositionally biased region" description="Polar residues" evidence="2">
    <location>
        <begin position="164"/>
        <end position="180"/>
    </location>
</feature>
<feature type="compositionally biased region" description="Basic and acidic residues" evidence="2">
    <location>
        <begin position="95"/>
        <end position="107"/>
    </location>
</feature>
<protein>
    <submittedName>
        <fullName evidence="3">Centlein</fullName>
    </submittedName>
</protein>
<feature type="region of interest" description="Disordered" evidence="2">
    <location>
        <begin position="160"/>
        <end position="209"/>
    </location>
</feature>
<feature type="region of interest" description="Disordered" evidence="2">
    <location>
        <begin position="95"/>
        <end position="131"/>
    </location>
</feature>
<dbReference type="Proteomes" id="UP000664940">
    <property type="component" value="Unassembled WGS sequence"/>
</dbReference>
<feature type="region of interest" description="Disordered" evidence="2">
    <location>
        <begin position="569"/>
        <end position="597"/>
    </location>
</feature>
<organism evidence="3 4">
    <name type="scientific">Phyllostomus discolor</name>
    <name type="common">pale spear-nosed bat</name>
    <dbReference type="NCBI Taxonomy" id="89673"/>
    <lineage>
        <taxon>Eukaryota</taxon>
        <taxon>Metazoa</taxon>
        <taxon>Chordata</taxon>
        <taxon>Craniata</taxon>
        <taxon>Vertebrata</taxon>
        <taxon>Euteleostomi</taxon>
        <taxon>Mammalia</taxon>
        <taxon>Eutheria</taxon>
        <taxon>Laurasiatheria</taxon>
        <taxon>Chiroptera</taxon>
        <taxon>Yangochiroptera</taxon>
        <taxon>Phyllostomidae</taxon>
        <taxon>Phyllostominae</taxon>
        <taxon>Phyllostomus</taxon>
    </lineage>
</organism>
<dbReference type="PANTHER" id="PTHR18957">
    <property type="entry name" value="CENTLEIN"/>
    <property type="match status" value="1"/>
</dbReference>
<feature type="compositionally biased region" description="Basic and acidic residues" evidence="2">
    <location>
        <begin position="576"/>
        <end position="587"/>
    </location>
</feature>
<feature type="coiled-coil region" evidence="1">
    <location>
        <begin position="367"/>
        <end position="495"/>
    </location>
</feature>
<reference evidence="3 4" key="1">
    <citation type="journal article" date="2020" name="Nature">
        <title>Six reference-quality genomes reveal evolution of bat adaptations.</title>
        <authorList>
            <person name="Jebb D."/>
            <person name="Huang Z."/>
            <person name="Pippel M."/>
            <person name="Hughes G.M."/>
            <person name="Lavrichenko K."/>
            <person name="Devanna P."/>
            <person name="Winkler S."/>
            <person name="Jermiin L.S."/>
            <person name="Skirmuntt E.C."/>
            <person name="Katzourakis A."/>
            <person name="Burkitt-Gray L."/>
            <person name="Ray D.A."/>
            <person name="Sullivan K.A.M."/>
            <person name="Roscito J.G."/>
            <person name="Kirilenko B.M."/>
            <person name="Davalos L.M."/>
            <person name="Corthals A.P."/>
            <person name="Power M.L."/>
            <person name="Jones G."/>
            <person name="Ransome R.D."/>
            <person name="Dechmann D.K.N."/>
            <person name="Locatelli A.G."/>
            <person name="Puechmaille S.J."/>
            <person name="Fedrigo O."/>
            <person name="Jarvis E.D."/>
            <person name="Hiller M."/>
            <person name="Vernes S.C."/>
            <person name="Myers E.W."/>
            <person name="Teeling E.C."/>
        </authorList>
    </citation>
    <scope>NUCLEOTIDE SEQUENCE [LARGE SCALE GENOMIC DNA]</scope>
    <source>
        <strain evidence="3">Bat1K_MPI-CBG_1</strain>
    </source>
</reference>
<dbReference type="PANTHER" id="PTHR18957:SF0">
    <property type="entry name" value="CENTLEIN"/>
    <property type="match status" value="1"/>
</dbReference>
<dbReference type="AlphaFoldDB" id="A0A834B5H1"/>
<dbReference type="GO" id="GO:0010457">
    <property type="term" value="P:centriole-centriole cohesion"/>
    <property type="evidence" value="ECO:0007669"/>
    <property type="project" value="TreeGrafter"/>
</dbReference>
<feature type="compositionally biased region" description="Basic and acidic residues" evidence="2">
    <location>
        <begin position="181"/>
        <end position="190"/>
    </location>
</feature>
<evidence type="ECO:0000313" key="3">
    <source>
        <dbReference type="EMBL" id="KAF6123707.1"/>
    </source>
</evidence>
<evidence type="ECO:0000313" key="4">
    <source>
        <dbReference type="Proteomes" id="UP000664940"/>
    </source>
</evidence>
<proteinExistence type="predicted"/>
<evidence type="ECO:0000256" key="2">
    <source>
        <dbReference type="SAM" id="MobiDB-lite"/>
    </source>
</evidence>
<feature type="coiled-coil region" evidence="1">
    <location>
        <begin position="295"/>
        <end position="322"/>
    </location>
</feature>
<gene>
    <name evidence="3" type="ORF">HJG60_003067</name>
</gene>
<dbReference type="GO" id="GO:0005813">
    <property type="term" value="C:centrosome"/>
    <property type="evidence" value="ECO:0007669"/>
    <property type="project" value="TreeGrafter"/>
</dbReference>
<comment type="caution">
    <text evidence="3">The sequence shown here is derived from an EMBL/GenBank/DDBJ whole genome shotgun (WGS) entry which is preliminary data.</text>
</comment>
<dbReference type="EMBL" id="JABVXQ010000002">
    <property type="protein sequence ID" value="KAF6123707.1"/>
    <property type="molecule type" value="Genomic_DNA"/>
</dbReference>
<keyword evidence="1" id="KW-0175">Coiled coil</keyword>